<dbReference type="InterPro" id="IPR031162">
    <property type="entry name" value="CBP_P300_HAT"/>
</dbReference>
<proteinExistence type="predicted"/>
<sequence>MPRLNLWGSVPPGAEASFSHNCNSLNCSICGQANFGMECRKRKYHSGPPVNETWSGDGALMASRNPKYPLEPLNNESWVGNDSIMDVLTNTYLPFDQLPPLEQLPVNSENALCSDTNNKIAEDTMGNRPDGNEKSSQLGPDVPSGTLMNVYNSFMKYSASTQDALSPKVNKVPTELRSEEVVICGLNSALDDFMAVLETMQSMEPSVLESDKKSSTALTDSFEDNGSELGSRNSNKQNASLADSLTASQIKEHLSTFIQPEKDISRNTTLLASQNYKLLLAPTPVYCSSCDLLIKQNGKCYRSTDENIKHCICMGCFRGSCGSNIVSQGGSVVKASLDMAKNDEEIEDSRVLCVTCQQWQHGICGLYNNETDLEGKSEYVCPKCCLKEIENGTRVSLPKNFVGAKDLPQTNLSDHIEQRLFTRMKQEREETAKFHGIELEKVPVAEGLVVRVVVSVDKELKVKKKFRDIFPGQDYPEKIEYRSKLILLFQKIEGVDICIFGIYVQEFGSDCNGPNNRCVYISYIDSVKYFQPERKTASGEPLRTFVYHEILIGYLEHCKKRGFTSCYIWACPLTRGNDYIFYRHPKTQKTPKKTKLRQWYKLMIMKAVKSGIVVDHTNLFNEFFIPTSNRISASRLPYFDGDYWSYEAQDISENIGEEESFEGRLCIKEESSEGRSCVKSRPNSQEMPTKDDLVMHKLGDIILPEKESYMILRLQHTCTSCKETILSGSRWFCMQCNKIQLCSRCFSEGKMSSRCGSCKKTQLSEDVLSTVPVDTKDNDDVLINNFFQASSDFWIKCQDSLYQFHTLGHAKYSSMMILHHFKQSMVVQPNIRSISA</sequence>
<dbReference type="Gene3D" id="3.30.40.10">
    <property type="entry name" value="Zinc/RING finger domain, C3HC4 (zinc finger)"/>
    <property type="match status" value="1"/>
</dbReference>
<dbReference type="Pfam" id="PF00569">
    <property type="entry name" value="ZZ"/>
    <property type="match status" value="1"/>
</dbReference>
<dbReference type="SUPFAM" id="SSF57850">
    <property type="entry name" value="RING/U-box"/>
    <property type="match status" value="1"/>
</dbReference>
<name>A0AAD8LDA6_TARER</name>
<keyword evidence="8" id="KW-0804">Transcription</keyword>
<dbReference type="InterPro" id="IPR000433">
    <property type="entry name" value="Znf_ZZ"/>
</dbReference>
<keyword evidence="9" id="KW-0539">Nucleus</keyword>
<feature type="domain" description="CBP/p300-type HAT" evidence="13">
    <location>
        <begin position="401"/>
        <end position="826"/>
    </location>
</feature>
<organism evidence="14 15">
    <name type="scientific">Tagetes erecta</name>
    <name type="common">African marigold</name>
    <dbReference type="NCBI Taxonomy" id="13708"/>
    <lineage>
        <taxon>Eukaryota</taxon>
        <taxon>Viridiplantae</taxon>
        <taxon>Streptophyta</taxon>
        <taxon>Embryophyta</taxon>
        <taxon>Tracheophyta</taxon>
        <taxon>Spermatophyta</taxon>
        <taxon>Magnoliopsida</taxon>
        <taxon>eudicotyledons</taxon>
        <taxon>Gunneridae</taxon>
        <taxon>Pentapetalae</taxon>
        <taxon>asterids</taxon>
        <taxon>campanulids</taxon>
        <taxon>Asterales</taxon>
        <taxon>Asteraceae</taxon>
        <taxon>Asteroideae</taxon>
        <taxon>Heliantheae alliance</taxon>
        <taxon>Tageteae</taxon>
        <taxon>Tagetes</taxon>
    </lineage>
</organism>
<evidence type="ECO:0000256" key="6">
    <source>
        <dbReference type="ARBA" id="ARBA00022833"/>
    </source>
</evidence>
<dbReference type="GO" id="GO:0045944">
    <property type="term" value="P:positive regulation of transcription by RNA polymerase II"/>
    <property type="evidence" value="ECO:0007669"/>
    <property type="project" value="TreeGrafter"/>
</dbReference>
<dbReference type="GO" id="GO:0004402">
    <property type="term" value="F:histone acetyltransferase activity"/>
    <property type="evidence" value="ECO:0007669"/>
    <property type="project" value="InterPro"/>
</dbReference>
<dbReference type="InterPro" id="IPR011011">
    <property type="entry name" value="Znf_FYVE_PHD"/>
</dbReference>
<evidence type="ECO:0000256" key="3">
    <source>
        <dbReference type="ARBA" id="ARBA00022679"/>
    </source>
</evidence>
<evidence type="ECO:0000256" key="10">
    <source>
        <dbReference type="PROSITE-ProRule" id="PRU00228"/>
    </source>
</evidence>
<evidence type="ECO:0000313" key="14">
    <source>
        <dbReference type="EMBL" id="KAK1438958.1"/>
    </source>
</evidence>
<keyword evidence="15" id="KW-1185">Reference proteome</keyword>
<keyword evidence="3" id="KW-0808">Transferase</keyword>
<dbReference type="GO" id="GO:0005667">
    <property type="term" value="C:transcription regulator complex"/>
    <property type="evidence" value="ECO:0007669"/>
    <property type="project" value="TreeGrafter"/>
</dbReference>
<evidence type="ECO:0000256" key="7">
    <source>
        <dbReference type="ARBA" id="ARBA00023015"/>
    </source>
</evidence>
<keyword evidence="5 10" id="KW-0863">Zinc-finger</keyword>
<dbReference type="Pfam" id="PF08214">
    <property type="entry name" value="HAT_KAT11"/>
    <property type="match status" value="1"/>
</dbReference>
<evidence type="ECO:0000256" key="5">
    <source>
        <dbReference type="ARBA" id="ARBA00022771"/>
    </source>
</evidence>
<evidence type="ECO:0000256" key="8">
    <source>
        <dbReference type="ARBA" id="ARBA00023163"/>
    </source>
</evidence>
<feature type="domain" description="ZZ-type" evidence="12">
    <location>
        <begin position="713"/>
        <end position="778"/>
    </location>
</feature>
<dbReference type="InterPro" id="IPR013178">
    <property type="entry name" value="Histone_AcTrfase_Rtt109/CBP"/>
</dbReference>
<comment type="caution">
    <text evidence="14">The sequence shown here is derived from an EMBL/GenBank/DDBJ whole genome shotgun (WGS) entry which is preliminary data.</text>
</comment>
<evidence type="ECO:0000256" key="9">
    <source>
        <dbReference type="ARBA" id="ARBA00023242"/>
    </source>
</evidence>
<feature type="region of interest" description="Disordered" evidence="11">
    <location>
        <begin position="119"/>
        <end position="143"/>
    </location>
</feature>
<dbReference type="InterPro" id="IPR013083">
    <property type="entry name" value="Znf_RING/FYVE/PHD"/>
</dbReference>
<keyword evidence="6" id="KW-0862">Zinc</keyword>
<dbReference type="GO" id="GO:0031490">
    <property type="term" value="F:chromatin DNA binding"/>
    <property type="evidence" value="ECO:0007669"/>
    <property type="project" value="TreeGrafter"/>
</dbReference>
<dbReference type="GO" id="GO:0008270">
    <property type="term" value="F:zinc ion binding"/>
    <property type="evidence" value="ECO:0007669"/>
    <property type="project" value="UniProtKB-KW"/>
</dbReference>
<dbReference type="PANTHER" id="PTHR13808:SF60">
    <property type="entry name" value="HISTONE ACETYLTRANSFERASE"/>
    <property type="match status" value="1"/>
</dbReference>
<dbReference type="PROSITE" id="PS50135">
    <property type="entry name" value="ZF_ZZ_2"/>
    <property type="match status" value="1"/>
</dbReference>
<dbReference type="Proteomes" id="UP001229421">
    <property type="component" value="Unassembled WGS sequence"/>
</dbReference>
<evidence type="ECO:0000256" key="2">
    <source>
        <dbReference type="ARBA" id="ARBA00013184"/>
    </source>
</evidence>
<feature type="region of interest" description="Disordered" evidence="11">
    <location>
        <begin position="206"/>
        <end position="242"/>
    </location>
</feature>
<dbReference type="PROSITE" id="PS51727">
    <property type="entry name" value="CBP_P300_HAT"/>
    <property type="match status" value="1"/>
</dbReference>
<dbReference type="SMART" id="SM00291">
    <property type="entry name" value="ZnF_ZZ"/>
    <property type="match status" value="1"/>
</dbReference>
<evidence type="ECO:0000313" key="15">
    <source>
        <dbReference type="Proteomes" id="UP001229421"/>
    </source>
</evidence>
<gene>
    <name evidence="14" type="ORF">QVD17_04771</name>
</gene>
<dbReference type="GO" id="GO:0000123">
    <property type="term" value="C:histone acetyltransferase complex"/>
    <property type="evidence" value="ECO:0007669"/>
    <property type="project" value="TreeGrafter"/>
</dbReference>
<reference evidence="14" key="1">
    <citation type="journal article" date="2023" name="bioRxiv">
        <title>Improved chromosome-level genome assembly for marigold (Tagetes erecta).</title>
        <authorList>
            <person name="Jiang F."/>
            <person name="Yuan L."/>
            <person name="Wang S."/>
            <person name="Wang H."/>
            <person name="Xu D."/>
            <person name="Wang A."/>
            <person name="Fan W."/>
        </authorList>
    </citation>
    <scope>NUCLEOTIDE SEQUENCE</scope>
    <source>
        <strain evidence="14">WSJ</strain>
        <tissue evidence="14">Leaf</tissue>
    </source>
</reference>
<dbReference type="AlphaFoldDB" id="A0AAD8LDA6"/>
<keyword evidence="4" id="KW-0479">Metal-binding</keyword>
<keyword evidence="7" id="KW-0805">Transcription regulation</keyword>
<protein>
    <recommendedName>
        <fullName evidence="2">histone acetyltransferase</fullName>
        <ecNumber evidence="2">2.3.1.48</ecNumber>
    </recommendedName>
</protein>
<dbReference type="SUPFAM" id="SSF57903">
    <property type="entry name" value="FYVE/PHD zinc finger"/>
    <property type="match status" value="1"/>
</dbReference>
<dbReference type="SMART" id="SM01250">
    <property type="entry name" value="KAT11"/>
    <property type="match status" value="1"/>
</dbReference>
<dbReference type="Gene3D" id="3.30.60.90">
    <property type="match status" value="1"/>
</dbReference>
<evidence type="ECO:0000256" key="11">
    <source>
        <dbReference type="SAM" id="MobiDB-lite"/>
    </source>
</evidence>
<evidence type="ECO:0000256" key="1">
    <source>
        <dbReference type="ARBA" id="ARBA00004123"/>
    </source>
</evidence>
<dbReference type="PANTHER" id="PTHR13808">
    <property type="entry name" value="CBP/P300-RELATED"/>
    <property type="match status" value="1"/>
</dbReference>
<dbReference type="EC" id="2.3.1.48" evidence="2"/>
<evidence type="ECO:0000256" key="4">
    <source>
        <dbReference type="ARBA" id="ARBA00022723"/>
    </source>
</evidence>
<dbReference type="GO" id="GO:0005634">
    <property type="term" value="C:nucleus"/>
    <property type="evidence" value="ECO:0007669"/>
    <property type="project" value="UniProtKB-SubCell"/>
</dbReference>
<evidence type="ECO:0000259" key="12">
    <source>
        <dbReference type="PROSITE" id="PS50135"/>
    </source>
</evidence>
<dbReference type="EMBL" id="JAUHHV010000001">
    <property type="protein sequence ID" value="KAK1438958.1"/>
    <property type="molecule type" value="Genomic_DNA"/>
</dbReference>
<feature type="compositionally biased region" description="Polar residues" evidence="11">
    <location>
        <begin position="228"/>
        <end position="242"/>
    </location>
</feature>
<dbReference type="InterPro" id="IPR043145">
    <property type="entry name" value="Znf_ZZ_sf"/>
</dbReference>
<comment type="subcellular location">
    <subcellularLocation>
        <location evidence="1">Nucleus</location>
    </subcellularLocation>
</comment>
<accession>A0AAD8LDA6</accession>
<dbReference type="GO" id="GO:0003713">
    <property type="term" value="F:transcription coactivator activity"/>
    <property type="evidence" value="ECO:0007669"/>
    <property type="project" value="TreeGrafter"/>
</dbReference>
<evidence type="ECO:0000259" key="13">
    <source>
        <dbReference type="PROSITE" id="PS51727"/>
    </source>
</evidence>